<feature type="region of interest" description="Disordered" evidence="1">
    <location>
        <begin position="1"/>
        <end position="40"/>
    </location>
</feature>
<feature type="compositionally biased region" description="Basic and acidic residues" evidence="1">
    <location>
        <begin position="284"/>
        <end position="300"/>
    </location>
</feature>
<protein>
    <recommendedName>
        <fullName evidence="2">Tr-type G domain-containing protein</fullName>
    </recommendedName>
</protein>
<keyword evidence="4" id="KW-1185">Reference proteome</keyword>
<feature type="domain" description="Tr-type G" evidence="2">
    <location>
        <begin position="304"/>
        <end position="560"/>
    </location>
</feature>
<dbReference type="InterPro" id="IPR000795">
    <property type="entry name" value="T_Tr_GTP-bd_dom"/>
</dbReference>
<organism evidence="3 4">
    <name type="scientific">Aspergillus avenaceus</name>
    <dbReference type="NCBI Taxonomy" id="36643"/>
    <lineage>
        <taxon>Eukaryota</taxon>
        <taxon>Fungi</taxon>
        <taxon>Dikarya</taxon>
        <taxon>Ascomycota</taxon>
        <taxon>Pezizomycotina</taxon>
        <taxon>Eurotiomycetes</taxon>
        <taxon>Eurotiomycetidae</taxon>
        <taxon>Eurotiales</taxon>
        <taxon>Aspergillaceae</taxon>
        <taxon>Aspergillus</taxon>
        <taxon>Aspergillus subgen. Circumdati</taxon>
    </lineage>
</organism>
<feature type="compositionally biased region" description="Polar residues" evidence="1">
    <location>
        <begin position="663"/>
        <end position="676"/>
    </location>
</feature>
<name>A0A5N6U463_ASPAV</name>
<sequence length="920" mass="98976">MASIFTYDPDPPRVSSPWSTSGSSTPQPTTAGSRTVTRNRSCASLNIPDPNVLSDYGITKLEPEHHEGPTEYKLHLLLRPRRLYTAMSTGHLAGGTYHSRASLSTSVPMLSSNELGPKQYQVRSTESRQQRLQNLTTQLLWRLQQSSPFHSSTSSNLVLPVLPQAALELGVPQRPPRLLPGLEESQGALYEIGVADDGTFVGLTQDELEESLTNLQVMAGSLGCKVEILRRVIVGKCEWNDNAHGKPDTGKVHAEDLWVAEALVSPDWDYYQVKSPPRGTSDGRPSEPREEGRLEGDHSNTEQIRVSIVGPSTAGKSSLLGTLTSSVLDNGRGASRLNLLKHRHEIASGITSSVTHELIGYSVSEHSEDTLDVINYSSGNVAAWDDVHAASKTGRLAFVSDLPGSVRYLKSTLRGLISWAPHYVLLCIPANCDDDTTNESKVDTSEQVADMGLALSYLNLCMKLNVPTIVVITKMDLASGAVLKRNLAKILSALKESSRKPTMLPVHSGTPGTTPDLHQVHSGDVKNIRNLVSTTHDWLSIVPITLTSAVDGSGVGRLHSLLGTLPIPQRPPLRDISLPNAPSTLNLPGIVFDVDEVFAIPPSKVYSISMEQTPNKTQGAVLCGIVRYGVVSIGDELLLGPLLGNNPPEHGSKARSERRADAQPQSASFQSRSVSGELSTSATQASLQGKATYPIQARWQRVRVVSVRNLRLPVRQLLEDQVGTVGVEPIPTSQDDQNSHIGRVRKGTVLTSVCLSSVGSVLKPLLFHTGFIASFSSGEFSCPLSPPLLLGGNAIVYVSNIRSTVKVTCMALADEAVSSPPSPTEPELFSFDGDSNDCEGRQISDVNRMVRASNNSPHEEIKITFSFVATVEWVEVGSRVLLMPGASSALASTSNTGPPSGLEGFVGRVCDVIYSADRSQ</sequence>
<dbReference type="AlphaFoldDB" id="A0A5N6U463"/>
<dbReference type="PANTHER" id="PTHR43721">
    <property type="entry name" value="ELONGATION FACTOR TU-RELATED"/>
    <property type="match status" value="1"/>
</dbReference>
<dbReference type="GO" id="GO:0005525">
    <property type="term" value="F:GTP binding"/>
    <property type="evidence" value="ECO:0007669"/>
    <property type="project" value="InterPro"/>
</dbReference>
<evidence type="ECO:0000313" key="4">
    <source>
        <dbReference type="Proteomes" id="UP000325780"/>
    </source>
</evidence>
<dbReference type="InterPro" id="IPR050055">
    <property type="entry name" value="EF-Tu_GTPase"/>
</dbReference>
<dbReference type="Pfam" id="PF00009">
    <property type="entry name" value="GTP_EFTU"/>
    <property type="match status" value="1"/>
</dbReference>
<dbReference type="EMBL" id="ML742039">
    <property type="protein sequence ID" value="KAE8153427.1"/>
    <property type="molecule type" value="Genomic_DNA"/>
</dbReference>
<dbReference type="Gene3D" id="3.40.50.300">
    <property type="entry name" value="P-loop containing nucleotide triphosphate hydrolases"/>
    <property type="match status" value="1"/>
</dbReference>
<accession>A0A5N6U463</accession>
<dbReference type="SUPFAM" id="SSF52540">
    <property type="entry name" value="P-loop containing nucleoside triphosphate hydrolases"/>
    <property type="match status" value="1"/>
</dbReference>
<feature type="compositionally biased region" description="Low complexity" evidence="1">
    <location>
        <begin position="15"/>
        <end position="33"/>
    </location>
</feature>
<feature type="region of interest" description="Disordered" evidence="1">
    <location>
        <begin position="271"/>
        <end position="303"/>
    </location>
</feature>
<dbReference type="PANTHER" id="PTHR43721:SF30">
    <property type="entry name" value="TR-TYPE G DOMAIN-CONTAINING PROTEIN"/>
    <property type="match status" value="1"/>
</dbReference>
<dbReference type="GO" id="GO:0003924">
    <property type="term" value="F:GTPase activity"/>
    <property type="evidence" value="ECO:0007669"/>
    <property type="project" value="InterPro"/>
</dbReference>
<evidence type="ECO:0000256" key="1">
    <source>
        <dbReference type="SAM" id="MobiDB-lite"/>
    </source>
</evidence>
<dbReference type="OrthoDB" id="5342685at2759"/>
<gene>
    <name evidence="3" type="ORF">BDV25DRAFT_149455</name>
</gene>
<proteinExistence type="predicted"/>
<evidence type="ECO:0000259" key="2">
    <source>
        <dbReference type="Pfam" id="PF00009"/>
    </source>
</evidence>
<reference evidence="3 4" key="1">
    <citation type="submission" date="2019-04" db="EMBL/GenBank/DDBJ databases">
        <title>Friends and foes A comparative genomics study of 23 Aspergillus species from section Flavi.</title>
        <authorList>
            <consortium name="DOE Joint Genome Institute"/>
            <person name="Kjaerbolling I."/>
            <person name="Vesth T."/>
            <person name="Frisvad J.C."/>
            <person name="Nybo J.L."/>
            <person name="Theobald S."/>
            <person name="Kildgaard S."/>
            <person name="Isbrandt T."/>
            <person name="Kuo A."/>
            <person name="Sato A."/>
            <person name="Lyhne E.K."/>
            <person name="Kogle M.E."/>
            <person name="Wiebenga A."/>
            <person name="Kun R.S."/>
            <person name="Lubbers R.J."/>
            <person name="Makela M.R."/>
            <person name="Barry K."/>
            <person name="Chovatia M."/>
            <person name="Clum A."/>
            <person name="Daum C."/>
            <person name="Haridas S."/>
            <person name="He G."/>
            <person name="LaButti K."/>
            <person name="Lipzen A."/>
            <person name="Mondo S."/>
            <person name="Riley R."/>
            <person name="Salamov A."/>
            <person name="Simmons B.A."/>
            <person name="Magnuson J.K."/>
            <person name="Henrissat B."/>
            <person name="Mortensen U.H."/>
            <person name="Larsen T.O."/>
            <person name="Devries R.P."/>
            <person name="Grigoriev I.V."/>
            <person name="Machida M."/>
            <person name="Baker S.E."/>
            <person name="Andersen M.R."/>
        </authorList>
    </citation>
    <scope>NUCLEOTIDE SEQUENCE [LARGE SCALE GENOMIC DNA]</scope>
    <source>
        <strain evidence="3 4">IBT 18842</strain>
    </source>
</reference>
<dbReference type="Proteomes" id="UP000325780">
    <property type="component" value="Unassembled WGS sequence"/>
</dbReference>
<feature type="compositionally biased region" description="Basic and acidic residues" evidence="1">
    <location>
        <begin position="650"/>
        <end position="661"/>
    </location>
</feature>
<evidence type="ECO:0000313" key="3">
    <source>
        <dbReference type="EMBL" id="KAE8153427.1"/>
    </source>
</evidence>
<dbReference type="GO" id="GO:0003746">
    <property type="term" value="F:translation elongation factor activity"/>
    <property type="evidence" value="ECO:0007669"/>
    <property type="project" value="TreeGrafter"/>
</dbReference>
<feature type="region of interest" description="Disordered" evidence="1">
    <location>
        <begin position="644"/>
        <end position="676"/>
    </location>
</feature>
<dbReference type="InterPro" id="IPR027417">
    <property type="entry name" value="P-loop_NTPase"/>
</dbReference>